<evidence type="ECO:0000259" key="11">
    <source>
        <dbReference type="PROSITE" id="PS52035"/>
    </source>
</evidence>
<evidence type="ECO:0000256" key="9">
    <source>
        <dbReference type="SAM" id="SignalP"/>
    </source>
</evidence>
<evidence type="ECO:0000256" key="6">
    <source>
        <dbReference type="ARBA" id="ARBA00022833"/>
    </source>
</evidence>
<name>A0ABW9XPI5_9BACL</name>
<protein>
    <submittedName>
        <fullName evidence="12">M20/M25/M40 family metallo-hydrolase</fullName>
    </submittedName>
</protein>
<dbReference type="Proteomes" id="UP000665561">
    <property type="component" value="Unassembled WGS sequence"/>
</dbReference>
<keyword evidence="6" id="KW-0862">Zinc</keyword>
<dbReference type="Pfam" id="PF04389">
    <property type="entry name" value="Peptidase_M28"/>
    <property type="match status" value="1"/>
</dbReference>
<evidence type="ECO:0000256" key="1">
    <source>
        <dbReference type="ARBA" id="ARBA00022438"/>
    </source>
</evidence>
<evidence type="ECO:0000256" key="2">
    <source>
        <dbReference type="ARBA" id="ARBA00022670"/>
    </source>
</evidence>
<keyword evidence="2" id="KW-0645">Protease</keyword>
<feature type="domain" description="SLH" evidence="10">
    <location>
        <begin position="1475"/>
        <end position="1534"/>
    </location>
</feature>
<proteinExistence type="inferred from homology"/>
<feature type="domain" description="SLH" evidence="10">
    <location>
        <begin position="1411"/>
        <end position="1470"/>
    </location>
</feature>
<dbReference type="RefSeq" id="WP_161743274.1">
    <property type="nucleotide sequence ID" value="NZ_JAAAMV010000007.1"/>
</dbReference>
<comment type="similarity">
    <text evidence="7">Belongs to the peptidase M14 family.</text>
</comment>
<evidence type="ECO:0000256" key="8">
    <source>
        <dbReference type="SAM" id="MobiDB-lite"/>
    </source>
</evidence>
<dbReference type="CDD" id="cd06244">
    <property type="entry name" value="M14-like"/>
    <property type="match status" value="1"/>
</dbReference>
<dbReference type="EMBL" id="JAAAMV010000007">
    <property type="protein sequence ID" value="NBD24471.1"/>
    <property type="molecule type" value="Genomic_DNA"/>
</dbReference>
<evidence type="ECO:0000256" key="3">
    <source>
        <dbReference type="ARBA" id="ARBA00022723"/>
    </source>
</evidence>
<feature type="region of interest" description="Disordered" evidence="8">
    <location>
        <begin position="31"/>
        <end position="104"/>
    </location>
</feature>
<feature type="signal peptide" evidence="9">
    <location>
        <begin position="1"/>
        <end position="30"/>
    </location>
</feature>
<feature type="chain" id="PRO_5047150241" evidence="9">
    <location>
        <begin position="31"/>
        <end position="1534"/>
    </location>
</feature>
<evidence type="ECO:0000313" key="13">
    <source>
        <dbReference type="Proteomes" id="UP000665561"/>
    </source>
</evidence>
<feature type="domain" description="SLH" evidence="10">
    <location>
        <begin position="1346"/>
        <end position="1410"/>
    </location>
</feature>
<keyword evidence="13" id="KW-1185">Reference proteome</keyword>
<dbReference type="InterPro" id="IPR001119">
    <property type="entry name" value="SLH_dom"/>
</dbReference>
<feature type="active site" description="Proton donor/acceptor" evidence="7">
    <location>
        <position position="827"/>
    </location>
</feature>
<dbReference type="SUPFAM" id="SSF53187">
    <property type="entry name" value="Zn-dependent exopeptidases"/>
    <property type="match status" value="2"/>
</dbReference>
<feature type="compositionally biased region" description="Low complexity" evidence="8">
    <location>
        <begin position="1318"/>
        <end position="1341"/>
    </location>
</feature>
<dbReference type="InterPro" id="IPR007484">
    <property type="entry name" value="Peptidase_M28"/>
</dbReference>
<gene>
    <name evidence="12" type="ORF">GT019_11370</name>
</gene>
<dbReference type="InterPro" id="IPR000834">
    <property type="entry name" value="Peptidase_M14"/>
</dbReference>
<dbReference type="PROSITE" id="PS51272">
    <property type="entry name" value="SLH"/>
    <property type="match status" value="3"/>
</dbReference>
<keyword evidence="3" id="KW-0479">Metal-binding</keyword>
<keyword evidence="1" id="KW-0031">Aminopeptidase</keyword>
<feature type="domain" description="Peptidase M14" evidence="11">
    <location>
        <begin position="536"/>
        <end position="854"/>
    </location>
</feature>
<organism evidence="12 13">
    <name type="scientific">Paenibacillus glycinis</name>
    <dbReference type="NCBI Taxonomy" id="2697035"/>
    <lineage>
        <taxon>Bacteria</taxon>
        <taxon>Bacillati</taxon>
        <taxon>Bacillota</taxon>
        <taxon>Bacilli</taxon>
        <taxon>Bacillales</taxon>
        <taxon>Paenibacillaceae</taxon>
        <taxon>Paenibacillus</taxon>
    </lineage>
</organism>
<dbReference type="Gene3D" id="3.40.630.10">
    <property type="entry name" value="Zn peptidases"/>
    <property type="match status" value="2"/>
</dbReference>
<evidence type="ECO:0000313" key="12">
    <source>
        <dbReference type="EMBL" id="NBD24471.1"/>
    </source>
</evidence>
<dbReference type="PANTHER" id="PTHR12147:SF56">
    <property type="entry name" value="AMINOPEPTIDASE YDR415C-RELATED"/>
    <property type="match status" value="1"/>
</dbReference>
<reference evidence="12 13" key="1">
    <citation type="submission" date="2020-01" db="EMBL/GenBank/DDBJ databases">
        <title>Paenibacillus soybeanensis sp. nov. isolated from the nodules of soybean (Glycine max(L.) Merr).</title>
        <authorList>
            <person name="Wang H."/>
        </authorList>
    </citation>
    <scope>NUCLEOTIDE SEQUENCE [LARGE SCALE GENOMIC DNA]</scope>
    <source>
        <strain evidence="12 13">T1</strain>
    </source>
</reference>
<keyword evidence="4 9" id="KW-0732">Signal</keyword>
<feature type="compositionally biased region" description="Gly residues" evidence="8">
    <location>
        <begin position="1302"/>
        <end position="1317"/>
    </location>
</feature>
<evidence type="ECO:0000256" key="4">
    <source>
        <dbReference type="ARBA" id="ARBA00022729"/>
    </source>
</evidence>
<dbReference type="InterPro" id="IPR045175">
    <property type="entry name" value="M28_fam"/>
</dbReference>
<feature type="compositionally biased region" description="Low complexity" evidence="8">
    <location>
        <begin position="42"/>
        <end position="104"/>
    </location>
</feature>
<comment type="caution">
    <text evidence="12">The sequence shown here is derived from an EMBL/GenBank/DDBJ whole genome shotgun (WGS) entry which is preliminary data.</text>
</comment>
<accession>A0ABW9XPI5</accession>
<dbReference type="PROSITE" id="PS52035">
    <property type="entry name" value="PEPTIDASE_M14"/>
    <property type="match status" value="1"/>
</dbReference>
<evidence type="ECO:0000256" key="5">
    <source>
        <dbReference type="ARBA" id="ARBA00022801"/>
    </source>
</evidence>
<dbReference type="Pfam" id="PF00395">
    <property type="entry name" value="SLH"/>
    <property type="match status" value="3"/>
</dbReference>
<feature type="compositionally biased region" description="Basic and acidic residues" evidence="8">
    <location>
        <begin position="1286"/>
        <end position="1297"/>
    </location>
</feature>
<evidence type="ECO:0000259" key="10">
    <source>
        <dbReference type="PROSITE" id="PS51272"/>
    </source>
</evidence>
<feature type="region of interest" description="Disordered" evidence="8">
    <location>
        <begin position="1286"/>
        <end position="1341"/>
    </location>
</feature>
<keyword evidence="5" id="KW-0378">Hydrolase</keyword>
<sequence length="1534" mass="164772">MFKKMITQRLLSFLLVFTMAVSTFVPAAYAEDANTGGPGTVETDPAAETPSTETPTETPTSDAPTSETPSTETPTTEAPTTEAPTTEAPTTEAPSADPASESSVAALDAPVLNLKEGEVGYAASQYLTYLSTTIGTRTAGSDPDKAAGDYIKGEFEKMGLSATKQEFSYTRSGNTVTTNNIIATKPGLSDKTLIIGAHYDSVSSGGSMGADDNASGVAVMMESALAVASKSTPYTIKFIAFGAEEAGTRGSQYYVSQMDAAAKKNTVAMINLDSVAVGDDMNIYGNAGFEGFVRDQGLAIADRLDLNIKTNPGLNPAYPAGTTGDWSDHAAFRKAGIPYGYLEATNWTLGDLDGYTQTVLEGEVWHTGKDNLAHIIETYPGRIEEHLTSFTKLLTALLLELKEPEVQPITLSDDKASMTEKRTIDVEFELPTTSAVTDLQFTYGGKPLSDWKKWSTTSTPAGYTGDPFIYLEGTPVVEGTKVKAKITFDLIYGTADLSGTYRTRYPEMIGTHDLEVLGKTGNVFAAAPIKLNPYDSFHLYDEIKPAIDAITAKAKEGRYIETRVLGQSSQGRDIYFTILAKDKASVDQYVNETLPAMMNDPAGLQTKIKSGKLSNYKVPIWINNIHPDEAPGIDAILNIFDAMSSQDTVTYDTTDEAGKPKTVTIDVNQALDNVIFLLDYTENPDGRYLNTRANANGFDLNRDNSYQTQPETQIVASEIAKWSPTSFLDFHGFVKQFLIEPCTPPHDPNFEYDLLIDNMVDQANAMGRAGVANTKYDVYHIPYEEARKKAADPDYKPIANATGWDDASPAYTAVFAMHQGSLGHTVEIPELNEDSVSALFFTAMASTKYVMDNKKELFLNQLEVYKRGIENVDSYSVDKYLINASNEVIGRPRDGEDNFFPEYYVLPVDAGLQKNALEVYNMVQYLLRNSVKVEKSTVPVTVGTTVYPAGSYIVNMHQAKRGYANLVLYDGIDVSDFSAMYADIIQSFSYMRGFDRYIVRDAGAFAAKTAPVTSLTVPTTQITGYTVHYVIRDTNNAALQAVNELVKAGKSVTMLDNGGTGYEKGDFLVSYANLKTVMDKYLLDVVPFEESGSKEGKVLKPIKVAATGVPAFVLNSLGFDVTGSAAEGDVLVNTSNSNSYISAGTPYIGFGRSVMNSLKSSNLLTGFNFATTGNAHEGLFETILDQDSVITAPYEDTEYLYTVSGSYITAVPEGADVIATASSDDDFYLAGWWPNHDRAKGSTIAFTYKTDALNVTVFANELTNRDHPQFQFRLLANAIFAAEPAKEGTVDDGDGSHPEQPGNGGGTGGGGGGGGTGTTDPTTPTEPVNPTEPTTPTDPTGPVLGAPAFTDLGPVASWAKDAIESLASKGIVKGIDDKGSFAPLKQVTRAEFLTMLVRAFDLKAENATISFSDVKSGAWYYEAVAAAVEAGIAQGVGGGKFDPNRPITREEMAIMAANLLSTIKDLQVTDVAGQLSKFKDQGSMASYAKEAIALLTQTGVITGTSADAFTPKGIANRAQAAVIISRILELGSEA</sequence>
<evidence type="ECO:0000256" key="7">
    <source>
        <dbReference type="PROSITE-ProRule" id="PRU01379"/>
    </source>
</evidence>
<dbReference type="PANTHER" id="PTHR12147">
    <property type="entry name" value="METALLOPEPTIDASE M28 FAMILY MEMBER"/>
    <property type="match status" value="1"/>
</dbReference>